<dbReference type="Proteomes" id="UP000255334">
    <property type="component" value="Unassembled WGS sequence"/>
</dbReference>
<feature type="compositionally biased region" description="Basic residues" evidence="1">
    <location>
        <begin position="46"/>
        <end position="70"/>
    </location>
</feature>
<dbReference type="PROSITE" id="PS50075">
    <property type="entry name" value="CARRIER"/>
    <property type="match status" value="1"/>
</dbReference>
<evidence type="ECO:0000256" key="1">
    <source>
        <dbReference type="SAM" id="MobiDB-lite"/>
    </source>
</evidence>
<keyword evidence="4" id="KW-1185">Reference proteome</keyword>
<dbReference type="Pfam" id="PF00550">
    <property type="entry name" value="PP-binding"/>
    <property type="match status" value="1"/>
</dbReference>
<dbReference type="OrthoDB" id="9803943at2"/>
<evidence type="ECO:0000313" key="4">
    <source>
        <dbReference type="Proteomes" id="UP000255334"/>
    </source>
</evidence>
<organism evidence="3 4">
    <name type="scientific">Dyella psychrodurans</name>
    <dbReference type="NCBI Taxonomy" id="1927960"/>
    <lineage>
        <taxon>Bacteria</taxon>
        <taxon>Pseudomonadati</taxon>
        <taxon>Pseudomonadota</taxon>
        <taxon>Gammaproteobacteria</taxon>
        <taxon>Lysobacterales</taxon>
        <taxon>Rhodanobacteraceae</taxon>
        <taxon>Dyella</taxon>
    </lineage>
</organism>
<feature type="compositionally biased region" description="Polar residues" evidence="1">
    <location>
        <begin position="1"/>
        <end position="10"/>
    </location>
</feature>
<evidence type="ECO:0000313" key="3">
    <source>
        <dbReference type="EMBL" id="RDS85702.1"/>
    </source>
</evidence>
<proteinExistence type="predicted"/>
<comment type="caution">
    <text evidence="3">The sequence shown here is derived from an EMBL/GenBank/DDBJ whole genome shotgun (WGS) entry which is preliminary data.</text>
</comment>
<sequence>MPRAVHQQQRQSRHAGKGGRCAARQPDTDRLSRRHAHQAGPTARVSSRRGGHCAARRRRDHAGVHYRRTHHADQGRALVPHSGTPRARDAARGTGHRTGILQRRCAVADRLASAQRASASSLPQGAWVIVNALQQEIAQLIIDTLNLEDVTVEDIPPTLPLFGEGLGLDSVDALELALALQKRYDIRIASDSKDARQHFTTVANLAAFVQAQRNA</sequence>
<gene>
    <name evidence="3" type="ORF">DWU99_09040</name>
</gene>
<protein>
    <recommendedName>
        <fullName evidence="2">Carrier domain-containing protein</fullName>
    </recommendedName>
</protein>
<dbReference type="InterPro" id="IPR009081">
    <property type="entry name" value="PP-bd_ACP"/>
</dbReference>
<dbReference type="AlphaFoldDB" id="A0A370XBL6"/>
<evidence type="ECO:0000259" key="2">
    <source>
        <dbReference type="PROSITE" id="PS50075"/>
    </source>
</evidence>
<dbReference type="Gene3D" id="1.10.1200.10">
    <property type="entry name" value="ACP-like"/>
    <property type="match status" value="1"/>
</dbReference>
<name>A0A370XBL6_9GAMM</name>
<dbReference type="InterPro" id="IPR036736">
    <property type="entry name" value="ACP-like_sf"/>
</dbReference>
<dbReference type="EMBL" id="QRBF01000002">
    <property type="protein sequence ID" value="RDS85702.1"/>
    <property type="molecule type" value="Genomic_DNA"/>
</dbReference>
<accession>A0A370XBL6</accession>
<dbReference type="SUPFAM" id="SSF47336">
    <property type="entry name" value="ACP-like"/>
    <property type="match status" value="1"/>
</dbReference>
<feature type="region of interest" description="Disordered" evidence="1">
    <location>
        <begin position="1"/>
        <end position="97"/>
    </location>
</feature>
<reference evidence="3 4" key="1">
    <citation type="submission" date="2018-07" db="EMBL/GenBank/DDBJ databases">
        <title>Dyella monticola sp. nov. and Dyella psychrodurans sp. nov. isolated from monsoon evergreen broad-leaved forest soil of Dinghu Mountain, China.</title>
        <authorList>
            <person name="Gao Z."/>
            <person name="Qiu L."/>
        </authorList>
    </citation>
    <scope>NUCLEOTIDE SEQUENCE [LARGE SCALE GENOMIC DNA]</scope>
    <source>
        <strain evidence="3 4">4MSK11</strain>
    </source>
</reference>
<feature type="domain" description="Carrier" evidence="2">
    <location>
        <begin position="128"/>
        <end position="213"/>
    </location>
</feature>
<dbReference type="NCBIfam" id="NF006617">
    <property type="entry name" value="PRK09184.1"/>
    <property type="match status" value="1"/>
</dbReference>